<reference evidence="3 4" key="1">
    <citation type="submission" date="2019-07" db="EMBL/GenBank/DDBJ databases">
        <title>Venturia inaequalis Genome Resource.</title>
        <authorList>
            <person name="Lichtner F.J."/>
        </authorList>
    </citation>
    <scope>NUCLEOTIDE SEQUENCE [LARGE SCALE GENOMIC DNA]</scope>
    <source>
        <strain evidence="2">Bline_iso_100314</strain>
        <strain evidence="3 4">DMI_063113</strain>
    </source>
</reference>
<evidence type="ECO:0000313" key="2">
    <source>
        <dbReference type="EMBL" id="KAE9971694.1"/>
    </source>
</evidence>
<proteinExistence type="predicted"/>
<gene>
    <name evidence="2" type="ORF">BLS_004340</name>
    <name evidence="3" type="ORF">EG327_007493</name>
</gene>
<keyword evidence="1" id="KW-1133">Transmembrane helix</keyword>
<keyword evidence="4" id="KW-1185">Reference proteome</keyword>
<evidence type="ECO:0000313" key="4">
    <source>
        <dbReference type="Proteomes" id="UP000490939"/>
    </source>
</evidence>
<name>A0A8H3VQW2_VENIN</name>
<keyword evidence="1" id="KW-0472">Membrane</keyword>
<comment type="caution">
    <text evidence="3">The sequence shown here is derived from an EMBL/GenBank/DDBJ whole genome shotgun (WGS) entry which is preliminary data.</text>
</comment>
<protein>
    <submittedName>
        <fullName evidence="3">Uncharacterized protein</fullName>
    </submittedName>
</protein>
<feature type="transmembrane region" description="Helical" evidence="1">
    <location>
        <begin position="45"/>
        <end position="63"/>
    </location>
</feature>
<keyword evidence="1" id="KW-0812">Transmembrane</keyword>
<evidence type="ECO:0000256" key="1">
    <source>
        <dbReference type="SAM" id="Phobius"/>
    </source>
</evidence>
<sequence>MRPVNELPMRRLTLTLATLVLLLTILSTCALQYLPDEPLHLRRNLTLYAAFVFVVSGLGLVGGIQRNATLINLFASHLLLDAILYFIPRVLLLNISFQLPSALCTTSPPVPQQSIRHDAAYNTQNDTVADRAWNTVSKTQWIVGESCSTWTWGIELLFLILMMVVMGSQVLLALRVRRYALWLDRQEKQQARLAKLLEKEVC</sequence>
<dbReference type="EMBL" id="WNWQ01000286">
    <property type="protein sequence ID" value="KAE9971694.1"/>
    <property type="molecule type" value="Genomic_DNA"/>
</dbReference>
<feature type="transmembrane region" description="Helical" evidence="1">
    <location>
        <begin position="156"/>
        <end position="176"/>
    </location>
</feature>
<dbReference type="Proteomes" id="UP000433883">
    <property type="component" value="Unassembled WGS sequence"/>
</dbReference>
<feature type="transmembrane region" description="Helical" evidence="1">
    <location>
        <begin position="70"/>
        <end position="87"/>
    </location>
</feature>
<feature type="transmembrane region" description="Helical" evidence="1">
    <location>
        <begin position="12"/>
        <end position="33"/>
    </location>
</feature>
<dbReference type="EMBL" id="WNWR01000045">
    <property type="protein sequence ID" value="KAE9992866.1"/>
    <property type="molecule type" value="Genomic_DNA"/>
</dbReference>
<evidence type="ECO:0000313" key="3">
    <source>
        <dbReference type="EMBL" id="KAE9992866.1"/>
    </source>
</evidence>
<accession>A0A8H3VQW2</accession>
<dbReference type="OrthoDB" id="5392605at2759"/>
<dbReference type="AlphaFoldDB" id="A0A8H3VQW2"/>
<organism evidence="3 4">
    <name type="scientific">Venturia inaequalis</name>
    <name type="common">Apple scab fungus</name>
    <dbReference type="NCBI Taxonomy" id="5025"/>
    <lineage>
        <taxon>Eukaryota</taxon>
        <taxon>Fungi</taxon>
        <taxon>Dikarya</taxon>
        <taxon>Ascomycota</taxon>
        <taxon>Pezizomycotina</taxon>
        <taxon>Dothideomycetes</taxon>
        <taxon>Pleosporomycetidae</taxon>
        <taxon>Venturiales</taxon>
        <taxon>Venturiaceae</taxon>
        <taxon>Venturia</taxon>
    </lineage>
</organism>
<dbReference type="Proteomes" id="UP000490939">
    <property type="component" value="Unassembled WGS sequence"/>
</dbReference>